<gene>
    <name evidence="1" type="ORF">Ah1_00121</name>
</gene>
<reference evidence="1 2" key="1">
    <citation type="submission" date="2017-10" db="EMBL/GenBank/DDBJ databases">
        <title>Antibacterial composition for extension of chilled fish shelf life and decreasing of risk of food-borne infections, bacteriophage strains for its preparation.</title>
        <authorList>
            <person name="Zulkarneev E.R."/>
            <person name="Aleshkin A.V."/>
            <person name="Rubalsky O.V."/>
            <person name="Kiseleva I.A."/>
            <person name="Rubalskii E.O."/>
            <person name="Lebedev S.N."/>
        </authorList>
    </citation>
    <scope>NUCLEOTIDE SEQUENCE [LARGE SCALE GENOMIC DNA]</scope>
</reference>
<proteinExistence type="predicted"/>
<dbReference type="EMBL" id="MG250483">
    <property type="protein sequence ID" value="AUE22662.1"/>
    <property type="molecule type" value="Genomic_DNA"/>
</dbReference>
<accession>A0A2H4YER8</accession>
<dbReference type="Proteomes" id="UP000240934">
    <property type="component" value="Segment"/>
</dbReference>
<evidence type="ECO:0000313" key="1">
    <source>
        <dbReference type="EMBL" id="AUE22662.1"/>
    </source>
</evidence>
<keyword evidence="2" id="KW-1185">Reference proteome</keyword>
<organism evidence="1 2">
    <name type="scientific">Aeromonas phage Ah1</name>
    <dbReference type="NCBI Taxonomy" id="2053701"/>
    <lineage>
        <taxon>Viruses</taxon>
        <taxon>Duplodnaviria</taxon>
        <taxon>Heunggongvirae</taxon>
        <taxon>Uroviricota</taxon>
        <taxon>Caudoviricetes</taxon>
        <taxon>Pantevenvirales</taxon>
        <taxon>Straboviridae</taxon>
        <taxon>Cinqassovirus</taxon>
        <taxon>Cinqassovirus ah1</taxon>
    </lineage>
</organism>
<name>A0A2H4YER8_9CAUD</name>
<protein>
    <submittedName>
        <fullName evidence="1">Uncharacterized protein</fullName>
    </submittedName>
</protein>
<evidence type="ECO:0000313" key="2">
    <source>
        <dbReference type="Proteomes" id="UP000240934"/>
    </source>
</evidence>
<sequence length="75" mass="8799">MSSRYQDISAPSKESVLRNFELMLQGQDFSQKYIPVYASTETKIMKNPLVTPRPVVIRSNTSSDMRDEDVWWRKD</sequence>